<organism evidence="1 2">
    <name type="scientific">Opisthorchis felineus</name>
    <dbReference type="NCBI Taxonomy" id="147828"/>
    <lineage>
        <taxon>Eukaryota</taxon>
        <taxon>Metazoa</taxon>
        <taxon>Spiralia</taxon>
        <taxon>Lophotrochozoa</taxon>
        <taxon>Platyhelminthes</taxon>
        <taxon>Trematoda</taxon>
        <taxon>Digenea</taxon>
        <taxon>Opisthorchiida</taxon>
        <taxon>Opisthorchiata</taxon>
        <taxon>Opisthorchiidae</taxon>
        <taxon>Opisthorchis</taxon>
    </lineage>
</organism>
<reference evidence="1 2" key="1">
    <citation type="journal article" date="2019" name="BMC Genomics">
        <title>New insights from Opisthorchis felineus genome: update on genomics of the epidemiologically important liver flukes.</title>
        <authorList>
            <person name="Ershov N.I."/>
            <person name="Mordvinov V.A."/>
            <person name="Prokhortchouk E.B."/>
            <person name="Pakharukova M.Y."/>
            <person name="Gunbin K.V."/>
            <person name="Ustyantsev K."/>
            <person name="Genaev M.A."/>
            <person name="Blinov A.G."/>
            <person name="Mazur A."/>
            <person name="Boulygina E."/>
            <person name="Tsygankova S."/>
            <person name="Khrameeva E."/>
            <person name="Chekanov N."/>
            <person name="Fan G."/>
            <person name="Xiao A."/>
            <person name="Zhang H."/>
            <person name="Xu X."/>
            <person name="Yang H."/>
            <person name="Solovyev V."/>
            <person name="Lee S.M."/>
            <person name="Liu X."/>
            <person name="Afonnikov D.A."/>
            <person name="Skryabin K.G."/>
        </authorList>
    </citation>
    <scope>NUCLEOTIDE SEQUENCE [LARGE SCALE GENOMIC DNA]</scope>
    <source>
        <strain evidence="1">AK-0245</strain>
        <tissue evidence="1">Whole organism</tissue>
    </source>
</reference>
<dbReference type="AlphaFoldDB" id="A0A4S2L316"/>
<evidence type="ECO:0000313" key="2">
    <source>
        <dbReference type="Proteomes" id="UP000308267"/>
    </source>
</evidence>
<keyword evidence="2" id="KW-1185">Reference proteome</keyword>
<comment type="caution">
    <text evidence="1">The sequence shown here is derived from an EMBL/GenBank/DDBJ whole genome shotgun (WGS) entry which is preliminary data.</text>
</comment>
<protein>
    <submittedName>
        <fullName evidence="1">Uncharacterized protein</fullName>
    </submittedName>
</protein>
<dbReference type="Proteomes" id="UP000308267">
    <property type="component" value="Unassembled WGS sequence"/>
</dbReference>
<gene>
    <name evidence="1" type="ORF">CRM22_009990</name>
</gene>
<sequence length="110" mass="12179">MTTIQHTCLNPTFFYIHTQVSSLKLSDGNLSSFLTSPIINIKGGEQSNTSKLSQLSENAEADGVPNCVLHCGGGNWQSCVIKTTQTLFHSQCLTKLHLYIADRDQYVHHN</sequence>
<proteinExistence type="predicted"/>
<dbReference type="EMBL" id="SJOL01009490">
    <property type="protein sequence ID" value="TGZ57155.1"/>
    <property type="molecule type" value="Genomic_DNA"/>
</dbReference>
<accession>A0A4S2L316</accession>
<name>A0A4S2L316_OPIFE</name>
<evidence type="ECO:0000313" key="1">
    <source>
        <dbReference type="EMBL" id="TGZ57155.1"/>
    </source>
</evidence>